<dbReference type="PANTHER" id="PTHR35371">
    <property type="entry name" value="INNER MEMBRANE PROTEIN"/>
    <property type="match status" value="1"/>
</dbReference>
<comment type="subcellular location">
    <subcellularLocation>
        <location evidence="1">Membrane</location>
    </subcellularLocation>
</comment>
<evidence type="ECO:0000313" key="7">
    <source>
        <dbReference type="Proteomes" id="UP000266841"/>
    </source>
</evidence>
<protein>
    <submittedName>
        <fullName evidence="6">Uncharacterized protein</fullName>
    </submittedName>
</protein>
<keyword evidence="7" id="KW-1185">Reference proteome</keyword>
<dbReference type="Proteomes" id="UP000266841">
    <property type="component" value="Unassembled WGS sequence"/>
</dbReference>
<evidence type="ECO:0000256" key="2">
    <source>
        <dbReference type="ARBA" id="ARBA00022692"/>
    </source>
</evidence>
<dbReference type="InterPro" id="IPR023352">
    <property type="entry name" value="MAPEG-like_dom_sf"/>
</dbReference>
<dbReference type="InterPro" id="IPR001129">
    <property type="entry name" value="Membr-assoc_MAPEG"/>
</dbReference>
<feature type="transmembrane region" description="Helical" evidence="5">
    <location>
        <begin position="61"/>
        <end position="85"/>
    </location>
</feature>
<feature type="transmembrane region" description="Helical" evidence="5">
    <location>
        <begin position="20"/>
        <end position="41"/>
    </location>
</feature>
<comment type="caution">
    <text evidence="6">The sequence shown here is derived from an EMBL/GenBank/DDBJ whole genome shotgun (WGS) entry which is preliminary data.</text>
</comment>
<evidence type="ECO:0000256" key="3">
    <source>
        <dbReference type="ARBA" id="ARBA00022989"/>
    </source>
</evidence>
<evidence type="ECO:0000256" key="5">
    <source>
        <dbReference type="SAM" id="Phobius"/>
    </source>
</evidence>
<sequence>MALASALREKGLTLHGADFATIIVKFHAVTAVAIGLVYYWPKSSLSDAILSLVEKTGCRSVPHFVLAWIVVLWVHLALGYIFAVASTRKGGYNNKNPRGMEIEEGPVLRTKCAAMNMMESMAIYCSVLTIVGAAGSDLGEEANRSIAKWSCLVMIARTLYVGAYIADLDMIRTAMFGLGIFSCFAIS</sequence>
<dbReference type="AlphaFoldDB" id="K0TAC4"/>
<name>K0TAC4_THAOC</name>
<dbReference type="EMBL" id="AGNL01008641">
    <property type="protein sequence ID" value="EJK70361.1"/>
    <property type="molecule type" value="Genomic_DNA"/>
</dbReference>
<keyword evidence="2 5" id="KW-0812">Transmembrane</keyword>
<dbReference type="PANTHER" id="PTHR35371:SF1">
    <property type="entry name" value="BLR7753 PROTEIN"/>
    <property type="match status" value="1"/>
</dbReference>
<dbReference type="GO" id="GO:0016020">
    <property type="term" value="C:membrane"/>
    <property type="evidence" value="ECO:0007669"/>
    <property type="project" value="UniProtKB-SubCell"/>
</dbReference>
<reference evidence="6 7" key="1">
    <citation type="journal article" date="2012" name="Genome Biol.">
        <title>Genome and low-iron response of an oceanic diatom adapted to chronic iron limitation.</title>
        <authorList>
            <person name="Lommer M."/>
            <person name="Specht M."/>
            <person name="Roy A.S."/>
            <person name="Kraemer L."/>
            <person name="Andreson R."/>
            <person name="Gutowska M.A."/>
            <person name="Wolf J."/>
            <person name="Bergner S.V."/>
            <person name="Schilhabel M.B."/>
            <person name="Klostermeier U.C."/>
            <person name="Beiko R.G."/>
            <person name="Rosenstiel P."/>
            <person name="Hippler M."/>
            <person name="Laroche J."/>
        </authorList>
    </citation>
    <scope>NUCLEOTIDE SEQUENCE [LARGE SCALE GENOMIC DNA]</scope>
    <source>
        <strain evidence="6 7">CCMP1005</strain>
    </source>
</reference>
<evidence type="ECO:0000256" key="4">
    <source>
        <dbReference type="ARBA" id="ARBA00023136"/>
    </source>
</evidence>
<gene>
    <name evidence="6" type="ORF">THAOC_08285</name>
</gene>
<organism evidence="6 7">
    <name type="scientific">Thalassiosira oceanica</name>
    <name type="common">Marine diatom</name>
    <dbReference type="NCBI Taxonomy" id="159749"/>
    <lineage>
        <taxon>Eukaryota</taxon>
        <taxon>Sar</taxon>
        <taxon>Stramenopiles</taxon>
        <taxon>Ochrophyta</taxon>
        <taxon>Bacillariophyta</taxon>
        <taxon>Coscinodiscophyceae</taxon>
        <taxon>Thalassiosirophycidae</taxon>
        <taxon>Thalassiosirales</taxon>
        <taxon>Thalassiosiraceae</taxon>
        <taxon>Thalassiosira</taxon>
    </lineage>
</organism>
<keyword evidence="4 5" id="KW-0472">Membrane</keyword>
<keyword evidence="3 5" id="KW-1133">Transmembrane helix</keyword>
<dbReference type="Pfam" id="PF01124">
    <property type="entry name" value="MAPEG"/>
    <property type="match status" value="1"/>
</dbReference>
<dbReference type="Gene3D" id="1.20.120.550">
    <property type="entry name" value="Membrane associated eicosanoid/glutathione metabolism-like domain"/>
    <property type="match status" value="1"/>
</dbReference>
<dbReference type="SUPFAM" id="SSF161084">
    <property type="entry name" value="MAPEG domain-like"/>
    <property type="match status" value="1"/>
</dbReference>
<evidence type="ECO:0000256" key="1">
    <source>
        <dbReference type="ARBA" id="ARBA00004370"/>
    </source>
</evidence>
<evidence type="ECO:0000313" key="6">
    <source>
        <dbReference type="EMBL" id="EJK70361.1"/>
    </source>
</evidence>
<accession>K0TAC4</accession>
<proteinExistence type="predicted"/>